<dbReference type="RefSeq" id="WP_377421547.1">
    <property type="nucleotide sequence ID" value="NZ_JBHSPR010000010.1"/>
</dbReference>
<evidence type="ECO:0000256" key="3">
    <source>
        <dbReference type="PROSITE-ProRule" id="PRU01091"/>
    </source>
</evidence>
<feature type="domain" description="OmpR/PhoB-type" evidence="4">
    <location>
        <begin position="1"/>
        <end position="90"/>
    </location>
</feature>
<organism evidence="5 6">
    <name type="scientific">Plantactinospora solaniradicis</name>
    <dbReference type="NCBI Taxonomy" id="1723736"/>
    <lineage>
        <taxon>Bacteria</taxon>
        <taxon>Bacillati</taxon>
        <taxon>Actinomycetota</taxon>
        <taxon>Actinomycetes</taxon>
        <taxon>Micromonosporales</taxon>
        <taxon>Micromonosporaceae</taxon>
        <taxon>Plantactinospora</taxon>
    </lineage>
</organism>
<dbReference type="InterPro" id="IPR011990">
    <property type="entry name" value="TPR-like_helical_dom_sf"/>
</dbReference>
<protein>
    <submittedName>
        <fullName evidence="5">BTAD domain-containing putative transcriptional regulator</fullName>
    </submittedName>
</protein>
<proteinExistence type="inferred from homology"/>
<dbReference type="SMART" id="SM00862">
    <property type="entry name" value="Trans_reg_C"/>
    <property type="match status" value="1"/>
</dbReference>
<comment type="similarity">
    <text evidence="1">Belongs to the AfsR/DnrI/RedD regulatory family.</text>
</comment>
<dbReference type="SMART" id="SM01043">
    <property type="entry name" value="BTAD"/>
    <property type="match status" value="1"/>
</dbReference>
<dbReference type="Pfam" id="PF13401">
    <property type="entry name" value="AAA_22"/>
    <property type="match status" value="1"/>
</dbReference>
<dbReference type="PROSITE" id="PS51755">
    <property type="entry name" value="OMPR_PHOB"/>
    <property type="match status" value="1"/>
</dbReference>
<comment type="caution">
    <text evidence="5">The sequence shown here is derived from an EMBL/GenBank/DDBJ whole genome shotgun (WGS) entry which is preliminary data.</text>
</comment>
<keyword evidence="6" id="KW-1185">Reference proteome</keyword>
<dbReference type="SUPFAM" id="SSF52540">
    <property type="entry name" value="P-loop containing nucleoside triphosphate hydrolases"/>
    <property type="match status" value="1"/>
</dbReference>
<name>A0ABW1K712_9ACTN</name>
<dbReference type="Gene3D" id="1.10.10.10">
    <property type="entry name" value="Winged helix-like DNA-binding domain superfamily/Winged helix DNA-binding domain"/>
    <property type="match status" value="1"/>
</dbReference>
<sequence>MRIGVLGPLEVLADGTPVPIGGVRLRALLIRLALDPGRVVSTPALIEALWPDGGPRQPTHALHSLTSRLRRLLPDGSVLRSAPTGYRLDLPATAVDAFRFEQLARAGRRALDDGDASRATARLREALELWRGDPLADVAQARYAGAVIARLQELRLVAIEDRLAAELAADAVRPAIAELEQLTTAHPLRERLRWLLVRALHADGRQAEALAAYAAYRQILADELGNEPGPELRELHLTVLRGERPDAAASGRVTGPGGLPVALTSFVGRDVERRRIDEQLRAYRLVTLVGPGGVGKTRLAAAVLAELPGPVWLVELAPLTDPGEVPRAVADALGLRGVADPVTRLVEALSVAAPLLVLDNCEHLVDAVARLAAELLGRCPRLRVLGTSREPLSITGEAICPVPPLDPAAAVRLFTDRARAVQPVVPPAGKIAEVCRRLDGLPLAIELAAARLRSMSIDDLAARLDDRFTLLTGGSRTALPRHRTLRAVVAWSWDLLTEPEREAAGRLAVFPASLTASAAEHVGIGPDLLHALVDKSLLQYDDGRYRMLETIRAYGLERVTATGRLTEARAAYAACFLDQAERAAPHLRGAGQLPWIARLGAERDNLLTALRFAVESGDAETAVRLGAALGQFWTIHGDHAEAANRLRGALAVPGAVPEQIRLEAVASFLLSSMLSGDLADAAAVAGPVRGSGPTAALVRALLALVGGEFGVGLSALDGYLAHPDPWTRAMLWLVRAFLLGTEGDRHNGRQALGTAVEGFRAAGERWGLALSLMSLASTALSAGDFDEAVAALDETMTLLRVLGTDADQRIWAAMVRVDAGDVTAARADLLDVLDQAPSTRHIALARLALADLARYDGDLREAAHQLALAGVDGDPAYRVLYSAGAGRLAVATGDLDAAARHLRQAYALAVTMPDLPMVAMVGVGVADLLRHAGHPERAARILGAAHALSGGPSARNPDVLRLTRDLPAVLGTEGYRTAYDRGRHLGRDAALGLIRDS</sequence>
<reference evidence="6" key="1">
    <citation type="journal article" date="2019" name="Int. J. Syst. Evol. Microbiol.">
        <title>The Global Catalogue of Microorganisms (GCM) 10K type strain sequencing project: providing services to taxonomists for standard genome sequencing and annotation.</title>
        <authorList>
            <consortium name="The Broad Institute Genomics Platform"/>
            <consortium name="The Broad Institute Genome Sequencing Center for Infectious Disease"/>
            <person name="Wu L."/>
            <person name="Ma J."/>
        </authorList>
    </citation>
    <scope>NUCLEOTIDE SEQUENCE [LARGE SCALE GENOMIC DNA]</scope>
    <source>
        <strain evidence="6">ZS-35-S2</strain>
    </source>
</reference>
<accession>A0ABW1K712</accession>
<dbReference type="Gene3D" id="3.40.50.300">
    <property type="entry name" value="P-loop containing nucleotide triphosphate hydrolases"/>
    <property type="match status" value="1"/>
</dbReference>
<dbReference type="PANTHER" id="PTHR47691">
    <property type="entry name" value="REGULATOR-RELATED"/>
    <property type="match status" value="1"/>
</dbReference>
<dbReference type="InterPro" id="IPR005158">
    <property type="entry name" value="BTAD"/>
</dbReference>
<dbReference type="SUPFAM" id="SSF48452">
    <property type="entry name" value="TPR-like"/>
    <property type="match status" value="2"/>
</dbReference>
<evidence type="ECO:0000256" key="1">
    <source>
        <dbReference type="ARBA" id="ARBA00005820"/>
    </source>
</evidence>
<dbReference type="InterPro" id="IPR049945">
    <property type="entry name" value="AAA_22"/>
</dbReference>
<keyword evidence="2 3" id="KW-0238">DNA-binding</keyword>
<evidence type="ECO:0000313" key="6">
    <source>
        <dbReference type="Proteomes" id="UP001596203"/>
    </source>
</evidence>
<dbReference type="InterPro" id="IPR016032">
    <property type="entry name" value="Sig_transdc_resp-reg_C-effctor"/>
</dbReference>
<evidence type="ECO:0000313" key="5">
    <source>
        <dbReference type="EMBL" id="MFC6017351.1"/>
    </source>
</evidence>
<dbReference type="InterPro" id="IPR036388">
    <property type="entry name" value="WH-like_DNA-bd_sf"/>
</dbReference>
<dbReference type="Pfam" id="PF03704">
    <property type="entry name" value="BTAD"/>
    <property type="match status" value="1"/>
</dbReference>
<dbReference type="PANTHER" id="PTHR47691:SF3">
    <property type="entry name" value="HTH-TYPE TRANSCRIPTIONAL REGULATOR RV0890C-RELATED"/>
    <property type="match status" value="1"/>
</dbReference>
<dbReference type="InterPro" id="IPR027417">
    <property type="entry name" value="P-loop_NTPase"/>
</dbReference>
<dbReference type="SUPFAM" id="SSF46894">
    <property type="entry name" value="C-terminal effector domain of the bipartite response regulators"/>
    <property type="match status" value="1"/>
</dbReference>
<dbReference type="CDD" id="cd15831">
    <property type="entry name" value="BTAD"/>
    <property type="match status" value="1"/>
</dbReference>
<dbReference type="Gene3D" id="1.25.40.10">
    <property type="entry name" value="Tetratricopeptide repeat domain"/>
    <property type="match status" value="2"/>
</dbReference>
<dbReference type="EMBL" id="JBHSPR010000010">
    <property type="protein sequence ID" value="MFC6017351.1"/>
    <property type="molecule type" value="Genomic_DNA"/>
</dbReference>
<dbReference type="Proteomes" id="UP001596203">
    <property type="component" value="Unassembled WGS sequence"/>
</dbReference>
<evidence type="ECO:0000256" key="2">
    <source>
        <dbReference type="ARBA" id="ARBA00023125"/>
    </source>
</evidence>
<gene>
    <name evidence="5" type="ORF">ACFP2T_14175</name>
</gene>
<feature type="DNA-binding region" description="OmpR/PhoB-type" evidence="3">
    <location>
        <begin position="1"/>
        <end position="90"/>
    </location>
</feature>
<evidence type="ECO:0000259" key="4">
    <source>
        <dbReference type="PROSITE" id="PS51755"/>
    </source>
</evidence>
<dbReference type="InterPro" id="IPR001867">
    <property type="entry name" value="OmpR/PhoB-type_DNA-bd"/>
</dbReference>